<proteinExistence type="predicted"/>
<dbReference type="EMBL" id="CP150845">
    <property type="protein sequence ID" value="WYZ18883.1"/>
    <property type="molecule type" value="Genomic_DNA"/>
</dbReference>
<feature type="chain" id="PRO_5045191931" description="DKNYY family protein" evidence="1">
    <location>
        <begin position="21"/>
        <end position="317"/>
    </location>
</feature>
<evidence type="ECO:0008006" key="4">
    <source>
        <dbReference type="Google" id="ProtNLM"/>
    </source>
</evidence>
<accession>A0ABZ2UCI1</accession>
<reference evidence="2 3" key="1">
    <citation type="submission" date="2024-03" db="EMBL/GenBank/DDBJ databases">
        <title>Flavobacterium soyae.</title>
        <authorList>
            <person name="Zheng W."/>
        </authorList>
    </citation>
    <scope>NUCLEOTIDE SEQUENCE [LARGE SCALE GENOMIC DNA]</scope>
    <source>
        <strain evidence="2 3">55</strain>
    </source>
</reference>
<dbReference type="RefSeq" id="WP_406843687.1">
    <property type="nucleotide sequence ID" value="NZ_CP150845.1"/>
</dbReference>
<keyword evidence="3" id="KW-1185">Reference proteome</keyword>
<organism evidence="2 3">
    <name type="scientific">Flavobacterium soyae</name>
    <dbReference type="NCBI Taxonomy" id="2903098"/>
    <lineage>
        <taxon>Bacteria</taxon>
        <taxon>Pseudomonadati</taxon>
        <taxon>Bacteroidota</taxon>
        <taxon>Flavobacteriia</taxon>
        <taxon>Flavobacteriales</taxon>
        <taxon>Flavobacteriaceae</taxon>
        <taxon>Flavobacterium</taxon>
    </lineage>
</organism>
<keyword evidence="1" id="KW-0732">Signal</keyword>
<gene>
    <name evidence="2" type="ORF">AABD74_17170</name>
</gene>
<name>A0ABZ2UCI1_9FLAO</name>
<evidence type="ECO:0000256" key="1">
    <source>
        <dbReference type="SAM" id="SignalP"/>
    </source>
</evidence>
<evidence type="ECO:0000313" key="2">
    <source>
        <dbReference type="EMBL" id="WYZ18883.1"/>
    </source>
</evidence>
<dbReference type="Proteomes" id="UP001623852">
    <property type="component" value="Chromosome"/>
</dbReference>
<protein>
    <recommendedName>
        <fullName evidence="4">DKNYY family protein</fullName>
    </recommendedName>
</protein>
<feature type="signal peptide" evidence="1">
    <location>
        <begin position="1"/>
        <end position="20"/>
    </location>
</feature>
<evidence type="ECO:0000313" key="3">
    <source>
        <dbReference type="Proteomes" id="UP001623852"/>
    </source>
</evidence>
<sequence>MKKRQNILLLILLTSLSVLAQDVQPYLGCYRGSGNARLILAENNAFYIIAYATFIQGSWHKENDQIILNPQNPEHFFELYGRYNPNIKEGCKIKFDGFDEKETFIGKADSDAMQRVFNKNPNCFKSEYVHYFSKGTDVISFVDIVSENIRDYNKRNTFSFLLNKNNDFIAVYNDPERYYYEMIFSITKTTDGIILNGRQRFEKMKIDDKLKKEMKEIMEMGETLKEKNSFYCNPSYGVFDESSMSIPQNYSFNKSKNAYISKYNYEKNEELYPEKKQDAYHSIGILYKYDKISPGKILVRPFTIIEKSLFTAKCNGE</sequence>